<comment type="caution">
    <text evidence="1">The sequence shown here is derived from an EMBL/GenBank/DDBJ whole genome shotgun (WGS) entry which is preliminary data.</text>
</comment>
<proteinExistence type="predicted"/>
<reference evidence="1 2" key="1">
    <citation type="submission" date="2018-06" db="EMBL/GenBank/DDBJ databases">
        <title>Genome Sequence of the Brown Rot Fungal Pathogen Monilinia fructigena.</title>
        <authorList>
            <person name="Landi L."/>
            <person name="De Miccolis Angelini R.M."/>
            <person name="Pollastro S."/>
            <person name="Abate D."/>
            <person name="Faretra F."/>
            <person name="Romanazzi G."/>
        </authorList>
    </citation>
    <scope>NUCLEOTIDE SEQUENCE [LARGE SCALE GENOMIC DNA]</scope>
    <source>
        <strain evidence="1 2">Mfrg269</strain>
    </source>
</reference>
<sequence length="92" mass="10524">MMIPAHSALKNSIYQTRTFNHVLVVTRSVNSASTISRTISNGLCPACRRPYDEKTIKWKVVTPEEVAQFKANVQKNAKKKAEIRQKKHKSER</sequence>
<accession>A0A395IRC3</accession>
<gene>
    <name evidence="1" type="ORF">DID88_004463</name>
</gene>
<name>A0A395IRC3_9HELO</name>
<dbReference type="InterPro" id="IPR013083">
    <property type="entry name" value="Znf_RING/FYVE/PHD"/>
</dbReference>
<dbReference type="Proteomes" id="UP000249056">
    <property type="component" value="Unassembled WGS sequence"/>
</dbReference>
<keyword evidence="2" id="KW-1185">Reference proteome</keyword>
<dbReference type="EMBL" id="QKRW01000023">
    <property type="protein sequence ID" value="RAL62616.1"/>
    <property type="molecule type" value="Genomic_DNA"/>
</dbReference>
<evidence type="ECO:0000313" key="1">
    <source>
        <dbReference type="EMBL" id="RAL62616.1"/>
    </source>
</evidence>
<evidence type="ECO:0000313" key="2">
    <source>
        <dbReference type="Proteomes" id="UP000249056"/>
    </source>
</evidence>
<organism evidence="1 2">
    <name type="scientific">Monilinia fructigena</name>
    <dbReference type="NCBI Taxonomy" id="38457"/>
    <lineage>
        <taxon>Eukaryota</taxon>
        <taxon>Fungi</taxon>
        <taxon>Dikarya</taxon>
        <taxon>Ascomycota</taxon>
        <taxon>Pezizomycotina</taxon>
        <taxon>Leotiomycetes</taxon>
        <taxon>Helotiales</taxon>
        <taxon>Sclerotiniaceae</taxon>
        <taxon>Monilinia</taxon>
    </lineage>
</organism>
<protein>
    <submittedName>
        <fullName evidence="1">Uncharacterized protein</fullName>
    </submittedName>
</protein>
<dbReference type="OrthoDB" id="1923159at2759"/>
<dbReference type="AlphaFoldDB" id="A0A395IRC3"/>
<dbReference type="Gene3D" id="3.30.40.10">
    <property type="entry name" value="Zinc/RING finger domain, C3HC4 (zinc finger)"/>
    <property type="match status" value="1"/>
</dbReference>